<dbReference type="AlphaFoldDB" id="A0A0A8HCX3"/>
<proteinExistence type="predicted"/>
<organism evidence="1 2">
    <name type="scientific">Campylobacter subantarcticus LMG 24374</name>
    <dbReference type="NCBI Taxonomy" id="1388751"/>
    <lineage>
        <taxon>Bacteria</taxon>
        <taxon>Pseudomonadati</taxon>
        <taxon>Campylobacterota</taxon>
        <taxon>Epsilonproteobacteria</taxon>
        <taxon>Campylobacterales</taxon>
        <taxon>Campylobacteraceae</taxon>
        <taxon>Campylobacter</taxon>
    </lineage>
</organism>
<sequence>MSIKYPNIKVKLVGEDGNAFSILARVDSALKKAKIDKDIRDEFFKEATSKDYNHLLNVVSSWVKTI</sequence>
<dbReference type="Proteomes" id="UP000031135">
    <property type="component" value="Chromosome"/>
</dbReference>
<protein>
    <submittedName>
        <fullName evidence="1">Uncharacterized protein</fullName>
    </submittedName>
</protein>
<name>A0A0A8HCX3_9BACT</name>
<accession>A0A0A8HCX3</accession>
<dbReference type="HOGENOM" id="CLU_197587_1_0_7"/>
<dbReference type="EMBL" id="CP007772">
    <property type="protein sequence ID" value="AJC90779.1"/>
    <property type="molecule type" value="Genomic_DNA"/>
</dbReference>
<reference evidence="1 2" key="1">
    <citation type="journal article" date="2014" name="Genome Biol. Evol.">
        <title>Comparative Genomics of the Campylobacter lari Group.</title>
        <authorList>
            <person name="Miller W.G."/>
            <person name="Yee E."/>
            <person name="Chapman M.H."/>
            <person name="Smith T.P."/>
            <person name="Bono J.L."/>
            <person name="Huynh S."/>
            <person name="Parker C.T."/>
            <person name="Vandamme P."/>
            <person name="Luong K."/>
            <person name="Korlach J."/>
        </authorList>
    </citation>
    <scope>NUCLEOTIDE SEQUENCE [LARGE SCALE GENOMIC DNA]</scope>
    <source>
        <strain evidence="1 2">LMG 24374</strain>
    </source>
</reference>
<dbReference type="KEGG" id="csm:CSUB8521_0942"/>
<gene>
    <name evidence="1" type="ORF">CSUB8521_0942</name>
</gene>
<evidence type="ECO:0000313" key="2">
    <source>
        <dbReference type="Proteomes" id="UP000031135"/>
    </source>
</evidence>
<evidence type="ECO:0000313" key="1">
    <source>
        <dbReference type="EMBL" id="AJC90779.1"/>
    </source>
</evidence>